<proteinExistence type="predicted"/>
<name>A0A7T5R260_9BACT</name>
<evidence type="ECO:0000313" key="1">
    <source>
        <dbReference type="EMBL" id="QQG36090.1"/>
    </source>
</evidence>
<dbReference type="EMBL" id="CP066681">
    <property type="protein sequence ID" value="QQG36090.1"/>
    <property type="molecule type" value="Genomic_DNA"/>
</dbReference>
<dbReference type="AlphaFoldDB" id="A0A7T5R260"/>
<protein>
    <submittedName>
        <fullName evidence="1">Uncharacterized protein</fullName>
    </submittedName>
</protein>
<accession>A0A7T5R260</accession>
<dbReference type="Proteomes" id="UP000595362">
    <property type="component" value="Chromosome"/>
</dbReference>
<evidence type="ECO:0000313" key="2">
    <source>
        <dbReference type="Proteomes" id="UP000595362"/>
    </source>
</evidence>
<gene>
    <name evidence="1" type="ORF">HYS17_11460</name>
</gene>
<sequence>MSHNEQGAARSLFWVRLRENARSIVEREKADLQKKTVDPEYCLLPSDKDIMEGQQYMIGQMARDIERLKTDGCRSRALALYTVLTSRPSLLFK</sequence>
<organism evidence="1 2">
    <name type="scientific">Micavibrio aeruginosavorus</name>
    <dbReference type="NCBI Taxonomy" id="349221"/>
    <lineage>
        <taxon>Bacteria</taxon>
        <taxon>Pseudomonadati</taxon>
        <taxon>Bdellovibrionota</taxon>
        <taxon>Bdellovibrionia</taxon>
        <taxon>Bdellovibrionales</taxon>
        <taxon>Pseudobdellovibrionaceae</taxon>
        <taxon>Micavibrio</taxon>
    </lineage>
</organism>
<reference evidence="1 2" key="1">
    <citation type="submission" date="2020-07" db="EMBL/GenBank/DDBJ databases">
        <title>Huge and variable diversity of episymbiotic CPR bacteria and DPANN archaea in groundwater ecosystems.</title>
        <authorList>
            <person name="He C.Y."/>
            <person name="Keren R."/>
            <person name="Whittaker M."/>
            <person name="Farag I.F."/>
            <person name="Doudna J."/>
            <person name="Cate J.H.D."/>
            <person name="Banfield J.F."/>
        </authorList>
    </citation>
    <scope>NUCLEOTIDE SEQUENCE [LARGE SCALE GENOMIC DNA]</scope>
    <source>
        <strain evidence="1">NC_groundwater_70_Ag_B-0.1um_54_66</strain>
    </source>
</reference>